<accession>A0A2T5KBZ7</accession>
<evidence type="ECO:0000313" key="4">
    <source>
        <dbReference type="EMBL" id="PTR19936.1"/>
    </source>
</evidence>
<gene>
    <name evidence="4" type="ORF">C8J28_10360</name>
</gene>
<keyword evidence="4" id="KW-0255">Endonuclease</keyword>
<dbReference type="SUPFAM" id="SSF50199">
    <property type="entry name" value="Staphylococcal nuclease"/>
    <property type="match status" value="1"/>
</dbReference>
<evidence type="ECO:0000259" key="3">
    <source>
        <dbReference type="PROSITE" id="PS50830"/>
    </source>
</evidence>
<dbReference type="OrthoDB" id="9805504at2"/>
<name>A0A2T5KBZ7_9RHOB</name>
<organism evidence="4 5">
    <name type="scientific">Cereibacter azotoformans</name>
    <dbReference type="NCBI Taxonomy" id="43057"/>
    <lineage>
        <taxon>Bacteria</taxon>
        <taxon>Pseudomonadati</taxon>
        <taxon>Pseudomonadota</taxon>
        <taxon>Alphaproteobacteria</taxon>
        <taxon>Rhodobacterales</taxon>
        <taxon>Paracoccaceae</taxon>
        <taxon>Cereibacter</taxon>
    </lineage>
</organism>
<evidence type="ECO:0000313" key="5">
    <source>
        <dbReference type="Proteomes" id="UP000244060"/>
    </source>
</evidence>
<dbReference type="AlphaFoldDB" id="A0A2T5KBZ7"/>
<proteinExistence type="predicted"/>
<feature type="domain" description="TNase-like" evidence="3">
    <location>
        <begin position="28"/>
        <end position="143"/>
    </location>
</feature>
<comment type="caution">
    <text evidence="4">The sequence shown here is derived from an EMBL/GenBank/DDBJ whole genome shotgun (WGS) entry which is preliminary data.</text>
</comment>
<sequence>MLRLCSLLVLLALMPSAGAAAALEGPARVIDGDTLEIEGVRVRLFGIDAPERNQTCGERDLLWSCGEWATERLELLLGGGQVRCTGAERDRYGRLLATCEVDGQDVGARMVRSGAALAYRRYSMRYVGEEGRAQAEGTGVWSGPMQRPEDYRHGPPAPPPPGECAIKGNVSKNGRIYHLPGQADYDRTVISGPEERWFCSAREAESAGFRPARR</sequence>
<evidence type="ECO:0000256" key="1">
    <source>
        <dbReference type="SAM" id="MobiDB-lite"/>
    </source>
</evidence>
<keyword evidence="2" id="KW-0732">Signal</keyword>
<keyword evidence="4" id="KW-0378">Hydrolase</keyword>
<protein>
    <submittedName>
        <fullName evidence="4">Endonuclease YncB(Thermonuclease family)</fullName>
    </submittedName>
</protein>
<dbReference type="GO" id="GO:0004519">
    <property type="term" value="F:endonuclease activity"/>
    <property type="evidence" value="ECO:0007669"/>
    <property type="project" value="UniProtKB-KW"/>
</dbReference>
<feature type="chain" id="PRO_5015629613" evidence="2">
    <location>
        <begin position="22"/>
        <end position="214"/>
    </location>
</feature>
<dbReference type="PANTHER" id="PTHR12302:SF26">
    <property type="entry name" value="BLR1266 PROTEIN"/>
    <property type="match status" value="1"/>
</dbReference>
<feature type="region of interest" description="Disordered" evidence="1">
    <location>
        <begin position="137"/>
        <end position="163"/>
    </location>
</feature>
<evidence type="ECO:0000256" key="2">
    <source>
        <dbReference type="SAM" id="SignalP"/>
    </source>
</evidence>
<dbReference type="Gene3D" id="2.40.50.90">
    <property type="match status" value="1"/>
</dbReference>
<dbReference type="InterPro" id="IPR016071">
    <property type="entry name" value="Staphylococal_nuclease_OB-fold"/>
</dbReference>
<dbReference type="SMART" id="SM00318">
    <property type="entry name" value="SNc"/>
    <property type="match status" value="1"/>
</dbReference>
<dbReference type="RefSeq" id="WP_108220335.1">
    <property type="nucleotide sequence ID" value="NZ_QAOT01000003.1"/>
</dbReference>
<keyword evidence="4" id="KW-0540">Nuclease</keyword>
<dbReference type="EMBL" id="QAOT01000003">
    <property type="protein sequence ID" value="PTR19936.1"/>
    <property type="molecule type" value="Genomic_DNA"/>
</dbReference>
<dbReference type="InterPro" id="IPR035437">
    <property type="entry name" value="SNase_OB-fold_sf"/>
</dbReference>
<dbReference type="PANTHER" id="PTHR12302">
    <property type="entry name" value="EBNA2 BINDING PROTEIN P100"/>
    <property type="match status" value="1"/>
</dbReference>
<keyword evidence="5" id="KW-1185">Reference proteome</keyword>
<dbReference type="Pfam" id="PF00565">
    <property type="entry name" value="SNase"/>
    <property type="match status" value="1"/>
</dbReference>
<feature type="signal peptide" evidence="2">
    <location>
        <begin position="1"/>
        <end position="21"/>
    </location>
</feature>
<reference evidence="4 5" key="1">
    <citation type="submission" date="2018-04" db="EMBL/GenBank/DDBJ databases">
        <title>Genomic Encyclopedia of Type Strains, Phase III (KMG-III): the genomes of soil and plant-associated and newly described type strains.</title>
        <authorList>
            <person name="Whitman W."/>
        </authorList>
    </citation>
    <scope>NUCLEOTIDE SEQUENCE [LARGE SCALE GENOMIC DNA]</scope>
    <source>
        <strain evidence="4 5">KA25</strain>
    </source>
</reference>
<dbReference type="Proteomes" id="UP000244060">
    <property type="component" value="Unassembled WGS sequence"/>
</dbReference>
<dbReference type="PROSITE" id="PS50830">
    <property type="entry name" value="TNASE_3"/>
    <property type="match status" value="1"/>
</dbReference>